<name>H8ZD07_NEMA1</name>
<feature type="non-terminal residue" evidence="1">
    <location>
        <position position="1"/>
    </location>
</feature>
<proteinExistence type="predicted"/>
<dbReference type="Proteomes" id="UP000005622">
    <property type="component" value="Unassembled WGS sequence"/>
</dbReference>
<dbReference type="AlphaFoldDB" id="H8ZD07"/>
<protein>
    <submittedName>
        <fullName evidence="1">Uncharacterized protein</fullName>
    </submittedName>
</protein>
<dbReference type="EMBL" id="JH604635">
    <property type="protein sequence ID" value="EHY65547.1"/>
    <property type="molecule type" value="Genomic_DNA"/>
</dbReference>
<organism evidence="1">
    <name type="scientific">Nematocida ausubeli (strain ATCC PRA-371 / ERTm2)</name>
    <name type="common">Nematode killer fungus</name>
    <dbReference type="NCBI Taxonomy" id="1913371"/>
    <lineage>
        <taxon>Eukaryota</taxon>
        <taxon>Fungi</taxon>
        <taxon>Fungi incertae sedis</taxon>
        <taxon>Microsporidia</taxon>
        <taxon>Nematocida</taxon>
    </lineage>
</organism>
<accession>H8ZD07</accession>
<reference evidence="1" key="1">
    <citation type="submission" date="2011-03" db="EMBL/GenBank/DDBJ databases">
        <title>The Genome Sequence of Nematocida sp1 strain ERTm2.</title>
        <authorList>
            <consortium name="The Broad Institute Genome Sequencing Platform"/>
            <consortium name="The Broad Institute Genome Sequencing Center for Infectious Disease"/>
            <person name="Cuomo C."/>
            <person name="Troemel E."/>
            <person name="Young S.K."/>
            <person name="Zeng Q."/>
            <person name="Gargeya S."/>
            <person name="Fitzgerald M."/>
            <person name="Haas B."/>
            <person name="Abouelleil A."/>
            <person name="Alvarado L."/>
            <person name="Arachchi H.M."/>
            <person name="Berlin A."/>
            <person name="Brown A."/>
            <person name="Chapman S.B."/>
            <person name="Chen Z."/>
            <person name="Dunbar C."/>
            <person name="Freedman E."/>
            <person name="Gearin G."/>
            <person name="Gellesch M."/>
            <person name="Goldberg J."/>
            <person name="Griggs A."/>
            <person name="Gujja S."/>
            <person name="Heilman E.R."/>
            <person name="Heiman D."/>
            <person name="Howarth C."/>
            <person name="Larson L."/>
            <person name="Lui A."/>
            <person name="MacDonald P.J.P."/>
            <person name="Mehta T."/>
            <person name="Montmayeur A."/>
            <person name="Murphy C."/>
            <person name="Neiman D."/>
            <person name="Pearson M."/>
            <person name="Priest M."/>
            <person name="Roberts A."/>
            <person name="Saif S."/>
            <person name="Shea T."/>
            <person name="Shenoy N."/>
            <person name="Sisk P."/>
            <person name="Stolte C."/>
            <person name="Sykes S."/>
            <person name="White J."/>
            <person name="Yandava C."/>
            <person name="Wortman J."/>
            <person name="Nusbaum C."/>
            <person name="Birren B."/>
        </authorList>
    </citation>
    <scope>NUCLEOTIDE SEQUENCE</scope>
    <source>
        <strain evidence="1">ERTm2</strain>
    </source>
</reference>
<dbReference type="HOGENOM" id="CLU_009683_3_0_1"/>
<evidence type="ECO:0000313" key="1">
    <source>
        <dbReference type="EMBL" id="EHY65547.1"/>
    </source>
</evidence>
<gene>
    <name evidence="1" type="ORF">NERG_01154</name>
</gene>
<sequence length="929" mass="108999">FLKKTHCHSPKYLIRRQFINIPNISINIYLKNNLFYWKMKYFSIWTKTIILINILLMNISRADIKLSEIESTLKFEIKTSLNSVKINPEGPLNLLRGLIYQKMECMYNKRFFAPEIDTKYNLEEDESDCKRQNYYTYTRDEQKDKAYKALSENEMDLYTENYHTHLIDLFPSPTGDVTIETRGNQSFIQFLRAEKVEKYALHILAMLLLFSEGVNIPIEVTNSVLKVYEKDKKEEIYFKVPMAIPWISTVTNELETICQKKAKRLIIFFKENSNSTEVLSMLNDRCTKASVISGKFLNSPKFLIQSYIFGFIDTANQAKEFIQVVHSMTEKYVPKTKILSRSGYLYDRLFKPTGAEEGTDCMALMKDIEQIKSMYKVFPFLDSTEIPAYRSIPLYNRKTKLFSDNRLEDYSNCVECVILSLFCCLAYDPAERIYRTDHMGHVSEELKEFFSLENQPVDTTKAEFQKEWCKVVADLKNPRIAYCTGRNELDCGIINMLMVIAEVVNAPEEEKKKILSFSQSLNDKHGEFDDKLYDAVEEYTESLLKRLSKTKNIEIELSEVESTIYNNGRYDISGDIIIRFQHNGIYNTIVLEISDQHSSIEMKSPTMKFTDLRVNKMNKMIKSCKNRKTFIENLFLIYAGYEMRKIRDNEENKKYIKNEIQNVVENNFIDINRLLLIKKISDLDYKIELLTGSIVYSMDKKLFPCHPIIRFTSNILGSTELDNQNTQNRILPSIVAANLHSTRESNLNYPKIQLQEKTYNYILTNLSLQEFVKYTLDYDISIFIMWIKYCIDKIDLDKNPFLNLLLSSLVNEIVCDHLFKDDSMKYSKIIDELIIKNYPSRKDKLISEIHFIWIVYICARENPNIELIMENINAIHSAKYITLESRSYTEECFGFDKVVETLKKLKDSLCDNEDSIRKIDKIIFILELE</sequence>